<keyword evidence="1" id="KW-0378">Hydrolase</keyword>
<dbReference type="Pfam" id="PF12697">
    <property type="entry name" value="Abhydrolase_6"/>
    <property type="match status" value="1"/>
</dbReference>
<dbReference type="InterPro" id="IPR000073">
    <property type="entry name" value="AB_hydrolase_1"/>
</dbReference>
<dbReference type="InterPro" id="IPR029058">
    <property type="entry name" value="AB_hydrolase_fold"/>
</dbReference>
<dbReference type="AlphaFoldDB" id="A0AAN0RGJ2"/>
<sequence length="251" mass="27173">MISHGPENGSEAGTPLIIAHGLFGSGRNWGVIAKRLANHRRVIALDMRNHGASPWSEDHSYHALAADIEEVATTLGQPVDLLGHSMGGKAAMVAALSGAPIRRLIVADIAPVGYSHSQQPVIDAMQSVPLDHITSRAEADQALSAHIEDPALRSFLLQSLNVSAQRWRLNLPALSASMDQIIGFPDISGHFNAPALFLTGALSDYLRPEHRPRIKALFPKARFAKIPQAGHWLHADKPREFEAAVRVFLDA</sequence>
<accession>A0AAN0RGJ2</accession>
<organism evidence="3 4">
    <name type="scientific">Planktomarina temperata RCA23</name>
    <dbReference type="NCBI Taxonomy" id="666509"/>
    <lineage>
        <taxon>Bacteria</taxon>
        <taxon>Pseudomonadati</taxon>
        <taxon>Pseudomonadota</taxon>
        <taxon>Alphaproteobacteria</taxon>
        <taxon>Rhodobacterales</taxon>
        <taxon>Paracoccaceae</taxon>
        <taxon>Planktomarina</taxon>
    </lineage>
</organism>
<keyword evidence="4" id="KW-1185">Reference proteome</keyword>
<proteinExistence type="predicted"/>
<protein>
    <recommendedName>
        <fullName evidence="2">AB hydrolase-1 domain-containing protein</fullName>
    </recommendedName>
</protein>
<gene>
    <name evidence="3" type="ORF">RCA23_c01980</name>
</gene>
<evidence type="ECO:0000313" key="4">
    <source>
        <dbReference type="Proteomes" id="UP000028680"/>
    </source>
</evidence>
<reference evidence="3 4" key="1">
    <citation type="journal article" date="2014" name="ISME J.">
        <title>Adaptation of an abundant Roseobacter RCA organism to pelagic systems revealed by genomic and transcriptomic analyses.</title>
        <authorList>
            <person name="Voget S."/>
            <person name="Wemheuer B."/>
            <person name="Brinkhoff T."/>
            <person name="Vollmers J."/>
            <person name="Dietrich S."/>
            <person name="Giebel H.A."/>
            <person name="Beardsley C."/>
            <person name="Sardemann C."/>
            <person name="Bakenhus I."/>
            <person name="Billerbeck S."/>
            <person name="Daniel R."/>
            <person name="Simon M."/>
        </authorList>
    </citation>
    <scope>NUCLEOTIDE SEQUENCE [LARGE SCALE GENOMIC DNA]</scope>
    <source>
        <strain evidence="3 4">RCA23</strain>
    </source>
</reference>
<dbReference type="EMBL" id="CP003984">
    <property type="protein sequence ID" value="AII85763.1"/>
    <property type="molecule type" value="Genomic_DNA"/>
</dbReference>
<dbReference type="GO" id="GO:0016787">
    <property type="term" value="F:hydrolase activity"/>
    <property type="evidence" value="ECO:0007669"/>
    <property type="project" value="UniProtKB-KW"/>
</dbReference>
<dbReference type="SUPFAM" id="SSF53474">
    <property type="entry name" value="alpha/beta-Hydrolases"/>
    <property type="match status" value="1"/>
</dbReference>
<dbReference type="Gene3D" id="3.40.50.1820">
    <property type="entry name" value="alpha/beta hydrolase"/>
    <property type="match status" value="1"/>
</dbReference>
<evidence type="ECO:0000313" key="3">
    <source>
        <dbReference type="EMBL" id="AII85763.1"/>
    </source>
</evidence>
<dbReference type="Proteomes" id="UP000028680">
    <property type="component" value="Chromosome"/>
</dbReference>
<name>A0AAN0RGJ2_9RHOB</name>
<evidence type="ECO:0000256" key="1">
    <source>
        <dbReference type="ARBA" id="ARBA00022801"/>
    </source>
</evidence>
<dbReference type="PANTHER" id="PTHR46118:SF4">
    <property type="entry name" value="PROTEIN ABHD11"/>
    <property type="match status" value="1"/>
</dbReference>
<feature type="domain" description="AB hydrolase-1" evidence="2">
    <location>
        <begin position="16"/>
        <end position="244"/>
    </location>
</feature>
<dbReference type="KEGG" id="ptp:RCA23_c01980"/>
<evidence type="ECO:0000259" key="2">
    <source>
        <dbReference type="Pfam" id="PF12697"/>
    </source>
</evidence>
<dbReference type="PANTHER" id="PTHR46118">
    <property type="entry name" value="PROTEIN ABHD11"/>
    <property type="match status" value="1"/>
</dbReference>